<name>A0A1L1PHM6_HYDIT</name>
<keyword evidence="1" id="KW-1133">Transmembrane helix</keyword>
<dbReference type="InterPro" id="IPR006976">
    <property type="entry name" value="VanZ-like"/>
</dbReference>
<dbReference type="NCBIfam" id="NF037970">
    <property type="entry name" value="vanZ_1"/>
    <property type="match status" value="1"/>
</dbReference>
<reference evidence="4" key="2">
    <citation type="submission" date="2014-11" db="EMBL/GenBank/DDBJ databases">
        <title>Draft genome sequence of Hydrogenophaga intermedia S1.</title>
        <authorList>
            <person name="Gan H.M."/>
            <person name="Chew T.H."/>
            <person name="Stolz A."/>
        </authorList>
    </citation>
    <scope>NUCLEOTIDE SEQUENCE [LARGE SCALE GENOMIC DNA]</scope>
    <source>
        <strain evidence="4">S1</strain>
    </source>
</reference>
<dbReference type="EMBL" id="CCAE010000021">
    <property type="protein sequence ID" value="CDN88274.1"/>
    <property type="molecule type" value="Genomic_DNA"/>
</dbReference>
<evidence type="ECO:0000313" key="4">
    <source>
        <dbReference type="Proteomes" id="UP000028878"/>
    </source>
</evidence>
<feature type="transmembrane region" description="Helical" evidence="1">
    <location>
        <begin position="58"/>
        <end position="76"/>
    </location>
</feature>
<keyword evidence="1" id="KW-0812">Transmembrane</keyword>
<accession>A0A1L1PHM6</accession>
<feature type="domain" description="VanZ-like" evidence="2">
    <location>
        <begin position="35"/>
        <end position="103"/>
    </location>
</feature>
<evidence type="ECO:0000256" key="1">
    <source>
        <dbReference type="SAM" id="Phobius"/>
    </source>
</evidence>
<proteinExistence type="predicted"/>
<keyword evidence="1" id="KW-0472">Membrane</keyword>
<organism evidence="3 4">
    <name type="scientific">Hydrogenophaga intermedia</name>
    <dbReference type="NCBI Taxonomy" id="65786"/>
    <lineage>
        <taxon>Bacteria</taxon>
        <taxon>Pseudomonadati</taxon>
        <taxon>Pseudomonadota</taxon>
        <taxon>Betaproteobacteria</taxon>
        <taxon>Burkholderiales</taxon>
        <taxon>Comamonadaceae</taxon>
        <taxon>Hydrogenophaga</taxon>
    </lineage>
</organism>
<sequence length="123" mass="13268">MAAVAGCLAVWVGGSRVHAAVLHVLVSPWDKPVHIVLFTVVSLCVGWLIGVRRARDLWLCFGLALLVGAIDEGLQAFDPTRSLDMDDLLANAVGAAIGTAVHAVLWHRREMKALHSEDSLSRH</sequence>
<evidence type="ECO:0000259" key="2">
    <source>
        <dbReference type="Pfam" id="PF04892"/>
    </source>
</evidence>
<protein>
    <submittedName>
        <fullName evidence="3">VanZ like protein</fullName>
    </submittedName>
</protein>
<dbReference type="PANTHER" id="PTHR28008:SF1">
    <property type="entry name" value="DOMAIN PROTEIN, PUTATIVE (AFU_ORTHOLOGUE AFUA_3G10980)-RELATED"/>
    <property type="match status" value="1"/>
</dbReference>
<reference evidence="4" key="1">
    <citation type="submission" date="2014-02" db="EMBL/GenBank/DDBJ databases">
        <authorList>
            <person name="Gan H."/>
        </authorList>
    </citation>
    <scope>NUCLEOTIDE SEQUENCE [LARGE SCALE GENOMIC DNA]</scope>
    <source>
        <strain evidence="4">S1</strain>
    </source>
</reference>
<keyword evidence="4" id="KW-1185">Reference proteome</keyword>
<dbReference type="Proteomes" id="UP000028878">
    <property type="component" value="Unassembled WGS sequence"/>
</dbReference>
<gene>
    <name evidence="3" type="ORF">BN948_02707</name>
</gene>
<evidence type="ECO:0000313" key="3">
    <source>
        <dbReference type="EMBL" id="CDN88274.1"/>
    </source>
</evidence>
<feature type="transmembrane region" description="Helical" evidence="1">
    <location>
        <begin position="35"/>
        <end position="51"/>
    </location>
</feature>
<dbReference type="AlphaFoldDB" id="A0A1L1PHM6"/>
<dbReference type="Pfam" id="PF04892">
    <property type="entry name" value="VanZ"/>
    <property type="match status" value="1"/>
</dbReference>
<feature type="transmembrane region" description="Helical" evidence="1">
    <location>
        <begin position="88"/>
        <end position="106"/>
    </location>
</feature>
<dbReference type="PANTHER" id="PTHR28008">
    <property type="entry name" value="DOMAIN PROTEIN, PUTATIVE (AFU_ORTHOLOGUE AFUA_3G10980)-RELATED"/>
    <property type="match status" value="1"/>
</dbReference>